<evidence type="ECO:0000256" key="10">
    <source>
        <dbReference type="ARBA" id="ARBA00023319"/>
    </source>
</evidence>
<dbReference type="InterPro" id="IPR051713">
    <property type="entry name" value="T-cell_Activation_Regulation"/>
</dbReference>
<evidence type="ECO:0000256" key="5">
    <source>
        <dbReference type="ARBA" id="ARBA00022989"/>
    </source>
</evidence>
<keyword evidence="2" id="KW-1003">Cell membrane</keyword>
<evidence type="ECO:0000256" key="11">
    <source>
        <dbReference type="SAM" id="Phobius"/>
    </source>
</evidence>
<dbReference type="EMBL" id="REGW02000001">
    <property type="protein sequence ID" value="KAE8299994.1"/>
    <property type="molecule type" value="Genomic_DNA"/>
</dbReference>
<dbReference type="PANTHER" id="PTHR25466">
    <property type="entry name" value="T-LYMPHOCYTE ACTIVATION ANTIGEN"/>
    <property type="match status" value="1"/>
</dbReference>
<evidence type="ECO:0000256" key="9">
    <source>
        <dbReference type="ARBA" id="ARBA00023180"/>
    </source>
</evidence>
<keyword evidence="7" id="KW-1015">Disulfide bond</keyword>
<evidence type="ECO:0000256" key="12">
    <source>
        <dbReference type="SAM" id="SignalP"/>
    </source>
</evidence>
<dbReference type="GO" id="GO:0042130">
    <property type="term" value="P:negative regulation of T cell proliferation"/>
    <property type="evidence" value="ECO:0007669"/>
    <property type="project" value="TreeGrafter"/>
</dbReference>
<evidence type="ECO:0000256" key="6">
    <source>
        <dbReference type="ARBA" id="ARBA00023136"/>
    </source>
</evidence>
<dbReference type="Pfam" id="PF07686">
    <property type="entry name" value="V-set"/>
    <property type="match status" value="2"/>
</dbReference>
<keyword evidence="3 11" id="KW-0812">Transmembrane</keyword>
<proteinExistence type="predicted"/>
<feature type="chain" id="PRO_5026294914" description="Ig-like domain-containing protein" evidence="12">
    <location>
        <begin position="20"/>
        <end position="484"/>
    </location>
</feature>
<dbReference type="SUPFAM" id="SSF48726">
    <property type="entry name" value="Immunoglobulin"/>
    <property type="match status" value="3"/>
</dbReference>
<dbReference type="SMART" id="SM00406">
    <property type="entry name" value="IGv"/>
    <property type="match status" value="2"/>
</dbReference>
<evidence type="ECO:0000256" key="8">
    <source>
        <dbReference type="ARBA" id="ARBA00023170"/>
    </source>
</evidence>
<dbReference type="InterPro" id="IPR036179">
    <property type="entry name" value="Ig-like_dom_sf"/>
</dbReference>
<evidence type="ECO:0000259" key="13">
    <source>
        <dbReference type="PROSITE" id="PS50835"/>
    </source>
</evidence>
<feature type="signal peptide" evidence="12">
    <location>
        <begin position="1"/>
        <end position="19"/>
    </location>
</feature>
<keyword evidence="6 11" id="KW-0472">Membrane</keyword>
<evidence type="ECO:0000256" key="3">
    <source>
        <dbReference type="ARBA" id="ARBA00022692"/>
    </source>
</evidence>
<organism evidence="14 15">
    <name type="scientific">Larimichthys crocea</name>
    <name type="common">Large yellow croaker</name>
    <name type="synonym">Pseudosciaena crocea</name>
    <dbReference type="NCBI Taxonomy" id="215358"/>
    <lineage>
        <taxon>Eukaryota</taxon>
        <taxon>Metazoa</taxon>
        <taxon>Chordata</taxon>
        <taxon>Craniata</taxon>
        <taxon>Vertebrata</taxon>
        <taxon>Euteleostomi</taxon>
        <taxon>Actinopterygii</taxon>
        <taxon>Neopterygii</taxon>
        <taxon>Teleostei</taxon>
        <taxon>Neoteleostei</taxon>
        <taxon>Acanthomorphata</taxon>
        <taxon>Eupercaria</taxon>
        <taxon>Sciaenidae</taxon>
        <taxon>Larimichthys</taxon>
    </lineage>
</organism>
<dbReference type="PROSITE" id="PS50835">
    <property type="entry name" value="IG_LIKE"/>
    <property type="match status" value="2"/>
</dbReference>
<feature type="transmembrane region" description="Helical" evidence="11">
    <location>
        <begin position="251"/>
        <end position="271"/>
    </location>
</feature>
<name>A0A6G0J8S0_LARCR</name>
<keyword evidence="4 12" id="KW-0732">Signal</keyword>
<dbReference type="GO" id="GO:0071222">
    <property type="term" value="P:cellular response to lipopolysaccharide"/>
    <property type="evidence" value="ECO:0007669"/>
    <property type="project" value="TreeGrafter"/>
</dbReference>
<gene>
    <name evidence="14" type="ORF">D5F01_LYC00125</name>
</gene>
<dbReference type="SMART" id="SM00409">
    <property type="entry name" value="IG"/>
    <property type="match status" value="2"/>
</dbReference>
<dbReference type="GO" id="GO:0009897">
    <property type="term" value="C:external side of plasma membrane"/>
    <property type="evidence" value="ECO:0007669"/>
    <property type="project" value="TreeGrafter"/>
</dbReference>
<dbReference type="GO" id="GO:0042102">
    <property type="term" value="P:positive regulation of T cell proliferation"/>
    <property type="evidence" value="ECO:0007669"/>
    <property type="project" value="TreeGrafter"/>
</dbReference>
<evidence type="ECO:0000313" key="14">
    <source>
        <dbReference type="EMBL" id="KAE8299994.1"/>
    </source>
</evidence>
<keyword evidence="10" id="KW-0393">Immunoglobulin domain</keyword>
<dbReference type="InterPro" id="IPR053896">
    <property type="entry name" value="BTN3A2-like_Ig-C"/>
</dbReference>
<dbReference type="GO" id="GO:0031295">
    <property type="term" value="P:T cell costimulation"/>
    <property type="evidence" value="ECO:0007669"/>
    <property type="project" value="TreeGrafter"/>
</dbReference>
<dbReference type="InterPro" id="IPR013106">
    <property type="entry name" value="Ig_V-set"/>
</dbReference>
<dbReference type="InterPro" id="IPR007110">
    <property type="entry name" value="Ig-like_dom"/>
</dbReference>
<keyword evidence="8" id="KW-0675">Receptor</keyword>
<dbReference type="InterPro" id="IPR013783">
    <property type="entry name" value="Ig-like_fold"/>
</dbReference>
<evidence type="ECO:0000256" key="2">
    <source>
        <dbReference type="ARBA" id="ARBA00022475"/>
    </source>
</evidence>
<protein>
    <recommendedName>
        <fullName evidence="13">Ig-like domain-containing protein</fullName>
    </recommendedName>
</protein>
<sequence>MASIRDFIFISTLVGAAHAGFVSVECKTENVGQFGQQVMVDCVIQLKPEAADAEIKVVNWKNGDDKPLLHFYRGEYQRSKERYSFAEPSWNNANMNVSLLIKDAAVEDEGAYTCTVVTNRGDGSISTSLEIRAKYNRPTVTSTPERLTGDTDGVLTCTSEGGYPEGKLRWFDEHNAEWTKSAEMQAVKMKDGLFRLSSSLTLLRGSTFSKYTCMVYNHSGGKEEEFLFEINPHNDRHERGPEKEMNTPSKIVAPVVVIGSLIVGLLILLVVRRRRNRHEPVSTCEPLRAVERCSSSIDGYTGMYLYQELKEVEEVLYYSEPTRKLTPRTRFVHRIQISGSLKNLTITIRNLTVDDAGFYKCAYRKMQHEVQCNVYSLFVRDRHVVPVVEESGGLQEVGVLQPPPSAEPCASSPLLLIVASCIIAVLIIVIFILLIILRMKQWTRSRAPTETGQTSDYVYEVMTKNGLRPVAPPQQSQPSPYDFA</sequence>
<dbReference type="GO" id="GO:0006955">
    <property type="term" value="P:immune response"/>
    <property type="evidence" value="ECO:0007669"/>
    <property type="project" value="TreeGrafter"/>
</dbReference>
<dbReference type="GO" id="GO:0007166">
    <property type="term" value="P:cell surface receptor signaling pathway"/>
    <property type="evidence" value="ECO:0007669"/>
    <property type="project" value="TreeGrafter"/>
</dbReference>
<evidence type="ECO:0000256" key="4">
    <source>
        <dbReference type="ARBA" id="ARBA00022729"/>
    </source>
</evidence>
<dbReference type="AlphaFoldDB" id="A0A6G0J8S0"/>
<feature type="domain" description="Ig-like" evidence="13">
    <location>
        <begin position="138"/>
        <end position="229"/>
    </location>
</feature>
<keyword evidence="15" id="KW-1185">Reference proteome</keyword>
<dbReference type="InterPro" id="IPR003599">
    <property type="entry name" value="Ig_sub"/>
</dbReference>
<evidence type="ECO:0000256" key="1">
    <source>
        <dbReference type="ARBA" id="ARBA00004251"/>
    </source>
</evidence>
<comment type="subcellular location">
    <subcellularLocation>
        <location evidence="1">Cell membrane</location>
        <topology evidence="1">Single-pass type I membrane protein</topology>
    </subcellularLocation>
</comment>
<feature type="domain" description="Ig-like" evidence="13">
    <location>
        <begin position="35"/>
        <end position="130"/>
    </location>
</feature>
<evidence type="ECO:0000313" key="15">
    <source>
        <dbReference type="Proteomes" id="UP000424527"/>
    </source>
</evidence>
<dbReference type="Pfam" id="PF22705">
    <property type="entry name" value="C2-set_3"/>
    <property type="match status" value="1"/>
</dbReference>
<reference evidence="14 15" key="1">
    <citation type="submission" date="2019-07" db="EMBL/GenBank/DDBJ databases">
        <title>Chromosome genome assembly for large yellow croaker.</title>
        <authorList>
            <person name="Xiao S."/>
        </authorList>
    </citation>
    <scope>NUCLEOTIDE SEQUENCE [LARGE SCALE GENOMIC DNA]</scope>
    <source>
        <strain evidence="14">JMULYC20181020</strain>
        <tissue evidence="14">Muscle</tissue>
    </source>
</reference>
<comment type="caution">
    <text evidence="14">The sequence shown here is derived from an EMBL/GenBank/DDBJ whole genome shotgun (WGS) entry which is preliminary data.</text>
</comment>
<accession>A0A6G0J8S0</accession>
<feature type="transmembrane region" description="Helical" evidence="11">
    <location>
        <begin position="414"/>
        <end position="437"/>
    </location>
</feature>
<evidence type="ECO:0000256" key="7">
    <source>
        <dbReference type="ARBA" id="ARBA00023157"/>
    </source>
</evidence>
<keyword evidence="9" id="KW-0325">Glycoprotein</keyword>
<dbReference type="Proteomes" id="UP000424527">
    <property type="component" value="Unassembled WGS sequence"/>
</dbReference>
<keyword evidence="5 11" id="KW-1133">Transmembrane helix</keyword>
<dbReference type="PANTHER" id="PTHR25466:SF14">
    <property type="entry name" value="BUTYROPHILIN SUBFAMILY 2 MEMBER A2-LIKE-RELATED"/>
    <property type="match status" value="1"/>
</dbReference>
<dbReference type="Gene3D" id="2.60.40.10">
    <property type="entry name" value="Immunoglobulins"/>
    <property type="match status" value="3"/>
</dbReference>